<keyword evidence="3" id="KW-1185">Reference proteome</keyword>
<protein>
    <submittedName>
        <fullName evidence="2">Uncharacterized protein</fullName>
    </submittedName>
</protein>
<feature type="region of interest" description="Disordered" evidence="1">
    <location>
        <begin position="1"/>
        <end position="168"/>
    </location>
</feature>
<gene>
    <name evidence="2" type="ORF">HQN59_21190</name>
</gene>
<proteinExistence type="predicted"/>
<feature type="compositionally biased region" description="Pro residues" evidence="1">
    <location>
        <begin position="1"/>
        <end position="10"/>
    </location>
</feature>
<dbReference type="EMBL" id="JABWMJ010000012">
    <property type="protein sequence ID" value="NUZ08273.1"/>
    <property type="molecule type" value="Genomic_DNA"/>
</dbReference>
<feature type="compositionally biased region" description="Low complexity" evidence="1">
    <location>
        <begin position="78"/>
        <end position="100"/>
    </location>
</feature>
<evidence type="ECO:0000256" key="1">
    <source>
        <dbReference type="SAM" id="MobiDB-lite"/>
    </source>
</evidence>
<name>A0A7Y6NS08_9BURK</name>
<comment type="caution">
    <text evidence="2">The sequence shown here is derived from an EMBL/GenBank/DDBJ whole genome shotgun (WGS) entry which is preliminary data.</text>
</comment>
<evidence type="ECO:0000313" key="3">
    <source>
        <dbReference type="Proteomes" id="UP000529637"/>
    </source>
</evidence>
<accession>A0A7Y6NS08</accession>
<organism evidence="2 3">
    <name type="scientific">Piscinibacter koreensis</name>
    <dbReference type="NCBI Taxonomy" id="2742824"/>
    <lineage>
        <taxon>Bacteria</taxon>
        <taxon>Pseudomonadati</taxon>
        <taxon>Pseudomonadota</taxon>
        <taxon>Betaproteobacteria</taxon>
        <taxon>Burkholderiales</taxon>
        <taxon>Sphaerotilaceae</taxon>
        <taxon>Piscinibacter</taxon>
    </lineage>
</organism>
<dbReference type="AlphaFoldDB" id="A0A7Y6NS08"/>
<dbReference type="RefSeq" id="WP_176071112.1">
    <property type="nucleotide sequence ID" value="NZ_JABWMJ010000012.1"/>
</dbReference>
<sequence>MSPRRPPVPRGVPTLTDVVEWPAGPPAEATTSAEPVPRPEAGLEGASSPQAAVPPGDVPTLTTPLANAADLPLRVGQPEAAGGAPEAAAASRTDASARTEPGSAADLPASSPRSATGAAESAPGPSGLASERSAADAEAGFVERRRLERRHADRRAGAPESAGWGRRGTDSAFGALAAPDDPLVVRVLAEVEAQVELMLEVRLREVLAPIVARAGDALVRDARQQLAQTLREVVERAVASQRGRY</sequence>
<feature type="compositionally biased region" description="Basic and acidic residues" evidence="1">
    <location>
        <begin position="141"/>
        <end position="157"/>
    </location>
</feature>
<evidence type="ECO:0000313" key="2">
    <source>
        <dbReference type="EMBL" id="NUZ08273.1"/>
    </source>
</evidence>
<dbReference type="Proteomes" id="UP000529637">
    <property type="component" value="Unassembled WGS sequence"/>
</dbReference>
<reference evidence="2 3" key="1">
    <citation type="submission" date="2020-06" db="EMBL/GenBank/DDBJ databases">
        <title>Schlegella sp. ID0723 isolated from air conditioner.</title>
        <authorList>
            <person name="Kim D.Y."/>
            <person name="Kim D.-U."/>
        </authorList>
    </citation>
    <scope>NUCLEOTIDE SEQUENCE [LARGE SCALE GENOMIC DNA]</scope>
    <source>
        <strain evidence="2 3">ID0723</strain>
    </source>
</reference>